<gene>
    <name evidence="1" type="ORF">H9874_11125</name>
</gene>
<accession>A0A9D1R3Y0</accession>
<dbReference type="AlphaFoldDB" id="A0A9D1R3Y0"/>
<reference evidence="1" key="1">
    <citation type="journal article" date="2021" name="PeerJ">
        <title>Extensive microbial diversity within the chicken gut microbiome revealed by metagenomics and culture.</title>
        <authorList>
            <person name="Gilroy R."/>
            <person name="Ravi A."/>
            <person name="Getino M."/>
            <person name="Pursley I."/>
            <person name="Horton D.L."/>
            <person name="Alikhan N.F."/>
            <person name="Baker D."/>
            <person name="Gharbi K."/>
            <person name="Hall N."/>
            <person name="Watson M."/>
            <person name="Adriaenssens E.M."/>
            <person name="Foster-Nyarko E."/>
            <person name="Jarju S."/>
            <person name="Secka A."/>
            <person name="Antonio M."/>
            <person name="Oren A."/>
            <person name="Chaudhuri R.R."/>
            <person name="La Ragione R."/>
            <person name="Hildebrand F."/>
            <person name="Pallen M.J."/>
        </authorList>
    </citation>
    <scope>NUCLEOTIDE SEQUENCE</scope>
    <source>
        <strain evidence="1">ChiSxjej5B17-1746</strain>
    </source>
</reference>
<proteinExistence type="predicted"/>
<comment type="caution">
    <text evidence="1">The sequence shown here is derived from an EMBL/GenBank/DDBJ whole genome shotgun (WGS) entry which is preliminary data.</text>
</comment>
<name>A0A9D1R3Y0_9BACT</name>
<organism evidence="1 2">
    <name type="scientific">Candidatus Bilophila faecipullorum</name>
    <dbReference type="NCBI Taxonomy" id="2838482"/>
    <lineage>
        <taxon>Bacteria</taxon>
        <taxon>Pseudomonadati</taxon>
        <taxon>Thermodesulfobacteriota</taxon>
        <taxon>Desulfovibrionia</taxon>
        <taxon>Desulfovibrionales</taxon>
        <taxon>Desulfovibrionaceae</taxon>
        <taxon>Bilophila</taxon>
    </lineage>
</organism>
<reference evidence="1" key="2">
    <citation type="submission" date="2021-04" db="EMBL/GenBank/DDBJ databases">
        <authorList>
            <person name="Gilroy R."/>
        </authorList>
    </citation>
    <scope>NUCLEOTIDE SEQUENCE</scope>
    <source>
        <strain evidence="1">ChiSxjej5B17-1746</strain>
    </source>
</reference>
<protein>
    <submittedName>
        <fullName evidence="1">Phage tail protein</fullName>
    </submittedName>
</protein>
<dbReference type="EMBL" id="DXGI01000411">
    <property type="protein sequence ID" value="HIW79676.1"/>
    <property type="molecule type" value="Genomic_DNA"/>
</dbReference>
<evidence type="ECO:0000313" key="2">
    <source>
        <dbReference type="Proteomes" id="UP000824264"/>
    </source>
</evidence>
<sequence length="203" mass="22294">MTIPQMYMHDLITGEYTGSRDATQRPNGEYILEATGATSTPPPADIPVGHIARWTGEVWETVEDHRQHMDERGRKEGGTPYWLSGDTWCSEPRYTEDLGPLPAGALLERPERPFSELRAEKMREIDSGYSTVFQALVVESSSVPSAAVVAADTMSLSADDPQGFEYVRTMLAARRAELLAQVEAASMTEDRAALAAIVVSYPS</sequence>
<dbReference type="Proteomes" id="UP000824264">
    <property type="component" value="Unassembled WGS sequence"/>
</dbReference>
<evidence type="ECO:0000313" key="1">
    <source>
        <dbReference type="EMBL" id="HIW79676.1"/>
    </source>
</evidence>